<dbReference type="STRING" id="1214573.A0A0G2FHS1"/>
<feature type="transmembrane region" description="Helical" evidence="17">
    <location>
        <begin position="521"/>
        <end position="538"/>
    </location>
</feature>
<dbReference type="InterPro" id="IPR018202">
    <property type="entry name" value="Ser_caboxypep_ser_AS"/>
</dbReference>
<dbReference type="GO" id="GO:0006915">
    <property type="term" value="P:apoptotic process"/>
    <property type="evidence" value="ECO:0007669"/>
    <property type="project" value="UniProtKB-KW"/>
</dbReference>
<evidence type="ECO:0000256" key="17">
    <source>
        <dbReference type="SAM" id="Phobius"/>
    </source>
</evidence>
<evidence type="ECO:0000256" key="15">
    <source>
        <dbReference type="RuleBase" id="RU361156"/>
    </source>
</evidence>
<evidence type="ECO:0000256" key="5">
    <source>
        <dbReference type="ARBA" id="ARBA00022670"/>
    </source>
</evidence>
<keyword evidence="12 17" id="KW-0472">Membrane</keyword>
<comment type="similarity">
    <text evidence="3 15">Belongs to the peptidase S10 family.</text>
</comment>
<dbReference type="PANTHER" id="PTHR11802:SF190">
    <property type="entry name" value="PHEROMONE-PROCESSING CARBOXYPEPTIDASE KEX1"/>
    <property type="match status" value="1"/>
</dbReference>
<feature type="compositionally biased region" description="Basic and acidic residues" evidence="16">
    <location>
        <begin position="590"/>
        <end position="613"/>
    </location>
</feature>
<dbReference type="InterPro" id="IPR029058">
    <property type="entry name" value="AB_hydrolase_fold"/>
</dbReference>
<name>A0A0G2FHS1_9PEZI</name>
<dbReference type="PANTHER" id="PTHR11802">
    <property type="entry name" value="SERINE PROTEASE FAMILY S10 SERINE CARBOXYPEPTIDASE"/>
    <property type="match status" value="1"/>
</dbReference>
<dbReference type="PRINTS" id="PR00724">
    <property type="entry name" value="CRBOXYPTASEC"/>
</dbReference>
<evidence type="ECO:0000256" key="12">
    <source>
        <dbReference type="ARBA" id="ARBA00023136"/>
    </source>
</evidence>
<dbReference type="EC" id="3.4.16.-" evidence="15"/>
<protein>
    <recommendedName>
        <fullName evidence="15">Carboxypeptidase</fullName>
        <ecNumber evidence="15">3.4.16.-</ecNumber>
    </recommendedName>
</protein>
<dbReference type="FunFam" id="3.40.50.1820:FF:000121">
    <property type="entry name" value="Carboxypeptidase D"/>
    <property type="match status" value="1"/>
</dbReference>
<keyword evidence="7" id="KW-0053">Apoptosis</keyword>
<gene>
    <name evidence="18" type="ORF">UCDDA912_g06369</name>
</gene>
<comment type="subcellular location">
    <subcellularLocation>
        <location evidence="2">Golgi apparatus</location>
        <location evidence="2">trans-Golgi network membrane</location>
        <topology evidence="2">Single-pass type I membrane protein</topology>
    </subcellularLocation>
</comment>
<dbReference type="PROSITE" id="PS00131">
    <property type="entry name" value="CARBOXYPEPT_SER_SER"/>
    <property type="match status" value="1"/>
</dbReference>
<dbReference type="Gene3D" id="3.40.50.1820">
    <property type="entry name" value="alpha/beta hydrolase"/>
    <property type="match status" value="1"/>
</dbReference>
<dbReference type="OrthoDB" id="443318at2759"/>
<dbReference type="InterPro" id="IPR001563">
    <property type="entry name" value="Peptidase_S10"/>
</dbReference>
<evidence type="ECO:0000256" key="13">
    <source>
        <dbReference type="ARBA" id="ARBA00023180"/>
    </source>
</evidence>
<keyword evidence="5 15" id="KW-0645">Protease</keyword>
<evidence type="ECO:0000256" key="8">
    <source>
        <dbReference type="ARBA" id="ARBA00022729"/>
    </source>
</evidence>
<keyword evidence="19" id="KW-1185">Reference proteome</keyword>
<keyword evidence="9 15" id="KW-0378">Hydrolase</keyword>
<proteinExistence type="inferred from homology"/>
<evidence type="ECO:0000256" key="3">
    <source>
        <dbReference type="ARBA" id="ARBA00009431"/>
    </source>
</evidence>
<dbReference type="Proteomes" id="UP000034680">
    <property type="component" value="Unassembled WGS sequence"/>
</dbReference>
<keyword evidence="6 17" id="KW-0812">Transmembrane</keyword>
<dbReference type="SUPFAM" id="SSF53474">
    <property type="entry name" value="alpha/beta-Hydrolases"/>
    <property type="match status" value="1"/>
</dbReference>
<accession>A0A0G2FHS1</accession>
<comment type="caution">
    <text evidence="18">The sequence shown here is derived from an EMBL/GenBank/DDBJ whole genome shotgun (WGS) entry which is preliminary data.</text>
</comment>
<evidence type="ECO:0000256" key="7">
    <source>
        <dbReference type="ARBA" id="ARBA00022703"/>
    </source>
</evidence>
<feature type="region of interest" description="Disordered" evidence="16">
    <location>
        <begin position="562"/>
        <end position="637"/>
    </location>
</feature>
<feature type="signal peptide" evidence="15">
    <location>
        <begin position="1"/>
        <end position="29"/>
    </location>
</feature>
<dbReference type="GO" id="GO:0005802">
    <property type="term" value="C:trans-Golgi network"/>
    <property type="evidence" value="ECO:0007669"/>
    <property type="project" value="TreeGrafter"/>
</dbReference>
<dbReference type="AlphaFoldDB" id="A0A0G2FHS1"/>
<evidence type="ECO:0000313" key="18">
    <source>
        <dbReference type="EMBL" id="KKY33659.1"/>
    </source>
</evidence>
<dbReference type="GO" id="GO:0004185">
    <property type="term" value="F:serine-type carboxypeptidase activity"/>
    <property type="evidence" value="ECO:0007669"/>
    <property type="project" value="UniProtKB-UniRule"/>
</dbReference>
<reference evidence="18 19" key="1">
    <citation type="submission" date="2015-05" db="EMBL/GenBank/DDBJ databases">
        <title>Distinctive expansion of gene families associated with plant cell wall degradation and secondary metabolism in the genomes of grapevine trunk pathogens.</title>
        <authorList>
            <person name="Lawrence D.P."/>
            <person name="Travadon R."/>
            <person name="Rolshausen P.E."/>
            <person name="Baumgartner K."/>
        </authorList>
    </citation>
    <scope>NUCLEOTIDE SEQUENCE [LARGE SCALE GENOMIC DNA]</scope>
    <source>
        <strain evidence="18">DA912</strain>
    </source>
</reference>
<evidence type="ECO:0000256" key="2">
    <source>
        <dbReference type="ARBA" id="ARBA00004393"/>
    </source>
</evidence>
<keyword evidence="8 15" id="KW-0732">Signal</keyword>
<keyword evidence="10 17" id="KW-1133">Transmembrane helix</keyword>
<dbReference type="Pfam" id="PF00450">
    <property type="entry name" value="Peptidase_S10"/>
    <property type="match status" value="1"/>
</dbReference>
<dbReference type="GO" id="GO:0006508">
    <property type="term" value="P:proteolysis"/>
    <property type="evidence" value="ECO:0007669"/>
    <property type="project" value="UniProtKB-KW"/>
</dbReference>
<evidence type="ECO:0000256" key="6">
    <source>
        <dbReference type="ARBA" id="ARBA00022692"/>
    </source>
</evidence>
<keyword evidence="4 15" id="KW-0121">Carboxypeptidase</keyword>
<dbReference type="EMBL" id="LCUC01000236">
    <property type="protein sequence ID" value="KKY33659.1"/>
    <property type="molecule type" value="Genomic_DNA"/>
</dbReference>
<evidence type="ECO:0000256" key="1">
    <source>
        <dbReference type="ARBA" id="ARBA00001003"/>
    </source>
</evidence>
<evidence type="ECO:0000256" key="9">
    <source>
        <dbReference type="ARBA" id="ARBA00022801"/>
    </source>
</evidence>
<evidence type="ECO:0000256" key="16">
    <source>
        <dbReference type="SAM" id="MobiDB-lite"/>
    </source>
</evidence>
<sequence>MAFLTRLRVPSVAALLAAIALPWLDTVSAEKSAADYFVHELPGAPTTPFIKMHAGHIEVTPEHNGNLFFWHYQNQHIANRQRTVIWLNGGPGCSSEDGGLMEIGPYRLKDDKTLTMNDGSWHEFANLLFVDNPVGTGFSYVDTDSYVAELDEMADQFVTFLEKWFAIFPEYEQDDIYIAGESYAGQHIPYIAKHMLERNKKPGAAHTWALKGLLIGNGWISPPEQYEAYLDFVYEKGIVKKGSETAKKIEVQHRICQKDLAVDSNKVDHASCENILQDILQFTTTPGSDGKQQCVNMYDVRLTDSYPSCGMNWPPDLVHVTPYLRRKDVVEALHINEAKNTGWSECSGAVGSHFSASKSVPAVKFLPDILKEVPILLFSGAEDLICNHLGTEAFIGNMEWNGGKGFELSPGTWAPRREWTFEGEVAGFWQEARNLTYVLFYNSSHMVPFDVSRRSRDMLDRFMGVDISSIGGKPTDSYLDGERLPETSVGGTAGNSTAAQEAEKEKLEAAKWAAYQRSGEVILVIVSVAAAGWGYFIWKERRKRKGLGYLGLSQGSALGLQTSQRRDFRSRGSTNARDLEAADFDEAELDDLHVESPTVEGHEEGVLGVERRYSLGGDSDEESSSGARKEASGKRTR</sequence>
<feature type="region of interest" description="Disordered" evidence="16">
    <location>
        <begin position="474"/>
        <end position="502"/>
    </location>
</feature>
<keyword evidence="11" id="KW-0333">Golgi apparatus</keyword>
<comment type="function">
    <text evidence="14">Protease with a carboxypeptidase B-like function involved in the C-terminal processing of the lysine and arginine residues from protein precursors. Promotes cell fusion and is involved in the programmed cell death.</text>
</comment>
<keyword evidence="13" id="KW-0325">Glycoprotein</keyword>
<feature type="compositionally biased region" description="Basic and acidic residues" evidence="16">
    <location>
        <begin position="627"/>
        <end position="637"/>
    </location>
</feature>
<feature type="chain" id="PRO_5002544295" description="Carboxypeptidase" evidence="15">
    <location>
        <begin position="30"/>
        <end position="637"/>
    </location>
</feature>
<reference evidence="18 19" key="2">
    <citation type="submission" date="2015-05" db="EMBL/GenBank/DDBJ databases">
        <authorList>
            <person name="Morales-Cruz A."/>
            <person name="Amrine K.C."/>
            <person name="Cantu D."/>
        </authorList>
    </citation>
    <scope>NUCLEOTIDE SEQUENCE [LARGE SCALE GENOMIC DNA]</scope>
    <source>
        <strain evidence="18">DA912</strain>
    </source>
</reference>
<comment type="catalytic activity">
    <reaction evidence="1">
        <text>Preferential release of a C-terminal arginine or lysine residue.</text>
        <dbReference type="EC" id="3.4.16.6"/>
    </reaction>
</comment>
<evidence type="ECO:0000256" key="10">
    <source>
        <dbReference type="ARBA" id="ARBA00022989"/>
    </source>
</evidence>
<evidence type="ECO:0000256" key="4">
    <source>
        <dbReference type="ARBA" id="ARBA00022645"/>
    </source>
</evidence>
<organism evidence="18 19">
    <name type="scientific">Diaporthe ampelina</name>
    <dbReference type="NCBI Taxonomy" id="1214573"/>
    <lineage>
        <taxon>Eukaryota</taxon>
        <taxon>Fungi</taxon>
        <taxon>Dikarya</taxon>
        <taxon>Ascomycota</taxon>
        <taxon>Pezizomycotina</taxon>
        <taxon>Sordariomycetes</taxon>
        <taxon>Sordariomycetidae</taxon>
        <taxon>Diaporthales</taxon>
        <taxon>Diaporthaceae</taxon>
        <taxon>Diaporthe</taxon>
    </lineage>
</organism>
<evidence type="ECO:0000256" key="14">
    <source>
        <dbReference type="ARBA" id="ARBA00037042"/>
    </source>
</evidence>
<evidence type="ECO:0000256" key="11">
    <source>
        <dbReference type="ARBA" id="ARBA00023034"/>
    </source>
</evidence>
<evidence type="ECO:0000313" key="19">
    <source>
        <dbReference type="Proteomes" id="UP000034680"/>
    </source>
</evidence>